<reference evidence="1" key="1">
    <citation type="submission" date="2022-10" db="EMBL/GenBank/DDBJ databases">
        <authorList>
            <person name="Koch H."/>
        </authorList>
    </citation>
    <scope>NUCLEOTIDE SEQUENCE</scope>
    <source>
        <strain evidence="1">DNF</strain>
    </source>
</reference>
<name>A0AA86MYU8_9BACT</name>
<keyword evidence="2" id="KW-1185">Reference proteome</keyword>
<gene>
    <name evidence="1" type="ORF">DNFV4_01864</name>
</gene>
<accession>A0AA86MYU8</accession>
<dbReference type="Proteomes" id="UP001179121">
    <property type="component" value="Chromosome"/>
</dbReference>
<protein>
    <submittedName>
        <fullName evidence="1">Uncharacterized protein</fullName>
    </submittedName>
</protein>
<dbReference type="KEGG" id="nti:DNFV4_01864"/>
<evidence type="ECO:0000313" key="1">
    <source>
        <dbReference type="EMBL" id="CAI4031441.1"/>
    </source>
</evidence>
<sequence length="42" mass="4620">MPNGLSVKSPGGSRMELYELLAQVVETFERLHIPYLSMVVGA</sequence>
<dbReference type="EMBL" id="OX365700">
    <property type="protein sequence ID" value="CAI4031441.1"/>
    <property type="molecule type" value="Genomic_DNA"/>
</dbReference>
<evidence type="ECO:0000313" key="2">
    <source>
        <dbReference type="Proteomes" id="UP001179121"/>
    </source>
</evidence>
<organism evidence="1 2">
    <name type="scientific">Nitrospira tepida</name>
    <dbReference type="NCBI Taxonomy" id="2973512"/>
    <lineage>
        <taxon>Bacteria</taxon>
        <taxon>Pseudomonadati</taxon>
        <taxon>Nitrospirota</taxon>
        <taxon>Nitrospiria</taxon>
        <taxon>Nitrospirales</taxon>
        <taxon>Nitrospiraceae</taxon>
        <taxon>Nitrospira</taxon>
    </lineage>
</organism>
<dbReference type="AlphaFoldDB" id="A0AA86MYU8"/>
<proteinExistence type="predicted"/>